<organism evidence="1">
    <name type="scientific">marine metagenome</name>
    <dbReference type="NCBI Taxonomy" id="408172"/>
    <lineage>
        <taxon>unclassified sequences</taxon>
        <taxon>metagenomes</taxon>
        <taxon>ecological metagenomes</taxon>
    </lineage>
</organism>
<accession>A0A382M749</accession>
<name>A0A382M749_9ZZZZ</name>
<reference evidence="1" key="1">
    <citation type="submission" date="2018-05" db="EMBL/GenBank/DDBJ databases">
        <authorList>
            <person name="Lanie J.A."/>
            <person name="Ng W.-L."/>
            <person name="Kazmierczak K.M."/>
            <person name="Andrzejewski T.M."/>
            <person name="Davidsen T.M."/>
            <person name="Wayne K.J."/>
            <person name="Tettelin H."/>
            <person name="Glass J.I."/>
            <person name="Rusch D."/>
            <person name="Podicherti R."/>
            <person name="Tsui H.-C.T."/>
            <person name="Winkler M.E."/>
        </authorList>
    </citation>
    <scope>NUCLEOTIDE SEQUENCE</scope>
</reference>
<evidence type="ECO:0000313" key="1">
    <source>
        <dbReference type="EMBL" id="SVC43051.1"/>
    </source>
</evidence>
<dbReference type="AlphaFoldDB" id="A0A382M749"/>
<sequence length="155" mass="17603">MDLPNSVACAITPLLETLPPEEAMFRLVVTDPAPSSLVGVVETILRDNAVRDRPVLHAALWLYIDELDRSHKVSQGVEDATGSFWHGIMHRREGDFSNSHFWFDKVGEHPAILQVGGYDPHKMIDEVETLHADKPQHLIDLQRREWQTLFAWSAT</sequence>
<dbReference type="EMBL" id="UINC01090795">
    <property type="protein sequence ID" value="SVC43051.1"/>
    <property type="molecule type" value="Genomic_DNA"/>
</dbReference>
<proteinExistence type="predicted"/>
<gene>
    <name evidence="1" type="ORF">METZ01_LOCUS295905</name>
</gene>
<protein>
    <submittedName>
        <fullName evidence="1">Uncharacterized protein</fullName>
    </submittedName>
</protein>